<gene>
    <name evidence="2" type="ORF">WIS52_21015</name>
</gene>
<evidence type="ECO:0000313" key="2">
    <source>
        <dbReference type="EMBL" id="MEQ3552954.1"/>
    </source>
</evidence>
<evidence type="ECO:0000313" key="3">
    <source>
        <dbReference type="Proteomes" id="UP001494902"/>
    </source>
</evidence>
<dbReference type="EMBL" id="JBEDNQ010000009">
    <property type="protein sequence ID" value="MEQ3552954.1"/>
    <property type="molecule type" value="Genomic_DNA"/>
</dbReference>
<feature type="transmembrane region" description="Helical" evidence="1">
    <location>
        <begin position="142"/>
        <end position="160"/>
    </location>
</feature>
<feature type="transmembrane region" description="Helical" evidence="1">
    <location>
        <begin position="23"/>
        <end position="47"/>
    </location>
</feature>
<accession>A0ABV1KF28</accession>
<reference evidence="2 3" key="1">
    <citation type="submission" date="2024-03" db="EMBL/GenBank/DDBJ databases">
        <title>Draft genome sequence of Pseudonocardia nematodicida JCM 31783.</title>
        <authorList>
            <person name="Butdee W."/>
            <person name="Duangmal K."/>
        </authorList>
    </citation>
    <scope>NUCLEOTIDE SEQUENCE [LARGE SCALE GENOMIC DNA]</scope>
    <source>
        <strain evidence="2 3">JCM 31783</strain>
    </source>
</reference>
<evidence type="ECO:0000256" key="1">
    <source>
        <dbReference type="SAM" id="Phobius"/>
    </source>
</evidence>
<protein>
    <submittedName>
        <fullName evidence="2">Stage II sporulation protein M</fullName>
    </submittedName>
</protein>
<keyword evidence="1" id="KW-0472">Membrane</keyword>
<dbReference type="RefSeq" id="WP_349300024.1">
    <property type="nucleotide sequence ID" value="NZ_JBEDNQ010000009.1"/>
</dbReference>
<keyword evidence="3" id="KW-1185">Reference proteome</keyword>
<comment type="caution">
    <text evidence="2">The sequence shown here is derived from an EMBL/GenBank/DDBJ whole genome shotgun (WGS) entry which is preliminary data.</text>
</comment>
<proteinExistence type="predicted"/>
<feature type="transmembrane region" description="Helical" evidence="1">
    <location>
        <begin position="181"/>
        <end position="201"/>
    </location>
</feature>
<keyword evidence="1" id="KW-0812">Transmembrane</keyword>
<feature type="transmembrane region" description="Helical" evidence="1">
    <location>
        <begin position="103"/>
        <end position="122"/>
    </location>
</feature>
<name>A0ABV1KF28_9PSEU</name>
<keyword evidence="1" id="KW-1133">Transmembrane helix</keyword>
<sequence>MTQHDVVSTRPLARSLRLVRANLGAYLVLNALMYGAVLAGMVAGLLFPELTAARASGLDDDGTTDLVVSLMSNVPLFALTIFAVNVFTVAIAAILLPSLVVPFAGVAIGVYHAATFGVTLAPVDDTIAVLLIPHSLTILIEVQAYVLVMLGAYLLGRAWLRPASVGADTRRQGYLAGLRQVGLLSLPALALFVVGAVYEALSLRYILPLLVGV</sequence>
<feature type="transmembrane region" description="Helical" evidence="1">
    <location>
        <begin position="76"/>
        <end position="96"/>
    </location>
</feature>
<dbReference type="Proteomes" id="UP001494902">
    <property type="component" value="Unassembled WGS sequence"/>
</dbReference>
<organism evidence="2 3">
    <name type="scientific">Pseudonocardia nematodicida</name>
    <dbReference type="NCBI Taxonomy" id="1206997"/>
    <lineage>
        <taxon>Bacteria</taxon>
        <taxon>Bacillati</taxon>
        <taxon>Actinomycetota</taxon>
        <taxon>Actinomycetes</taxon>
        <taxon>Pseudonocardiales</taxon>
        <taxon>Pseudonocardiaceae</taxon>
        <taxon>Pseudonocardia</taxon>
    </lineage>
</organism>